<evidence type="ECO:0000313" key="3">
    <source>
        <dbReference type="EMBL" id="SKD04589.1"/>
    </source>
</evidence>
<name>A0A1T5NWU4_9BACT</name>
<keyword evidence="2" id="KW-0472">Membrane</keyword>
<dbReference type="RefSeq" id="WP_159454310.1">
    <property type="nucleotide sequence ID" value="NZ_FUZZ01000002.1"/>
</dbReference>
<evidence type="ECO:0000256" key="2">
    <source>
        <dbReference type="SAM" id="Phobius"/>
    </source>
</evidence>
<gene>
    <name evidence="3" type="ORF">SAMN05660461_2886</name>
</gene>
<feature type="region of interest" description="Disordered" evidence="1">
    <location>
        <begin position="30"/>
        <end position="55"/>
    </location>
</feature>
<dbReference type="AlphaFoldDB" id="A0A1T5NWU4"/>
<evidence type="ECO:0000313" key="4">
    <source>
        <dbReference type="Proteomes" id="UP000190166"/>
    </source>
</evidence>
<sequence length="55" mass="6225">MRIGIIIIVALAAIALIGFLIVRNRKDRKELLPPGATDDPVEERRMDDQRGRDKV</sequence>
<evidence type="ECO:0000256" key="1">
    <source>
        <dbReference type="SAM" id="MobiDB-lite"/>
    </source>
</evidence>
<dbReference type="Proteomes" id="UP000190166">
    <property type="component" value="Unassembled WGS sequence"/>
</dbReference>
<protein>
    <submittedName>
        <fullName evidence="3">Uncharacterized protein</fullName>
    </submittedName>
</protein>
<dbReference type="EMBL" id="FUZZ01000002">
    <property type="protein sequence ID" value="SKD04589.1"/>
    <property type="molecule type" value="Genomic_DNA"/>
</dbReference>
<feature type="transmembrane region" description="Helical" evidence="2">
    <location>
        <begin position="6"/>
        <end position="22"/>
    </location>
</feature>
<reference evidence="3 4" key="1">
    <citation type="submission" date="2017-02" db="EMBL/GenBank/DDBJ databases">
        <authorList>
            <person name="Peterson S.W."/>
        </authorList>
    </citation>
    <scope>NUCLEOTIDE SEQUENCE [LARGE SCALE GENOMIC DNA]</scope>
    <source>
        <strain evidence="3 4">DSM 18108</strain>
    </source>
</reference>
<proteinExistence type="predicted"/>
<feature type="compositionally biased region" description="Basic and acidic residues" evidence="1">
    <location>
        <begin position="42"/>
        <end position="55"/>
    </location>
</feature>
<dbReference type="STRING" id="393003.SAMN05660461_2886"/>
<accession>A0A1T5NWU4</accession>
<organism evidence="3 4">
    <name type="scientific">Chitinophaga ginsengisegetis</name>
    <dbReference type="NCBI Taxonomy" id="393003"/>
    <lineage>
        <taxon>Bacteria</taxon>
        <taxon>Pseudomonadati</taxon>
        <taxon>Bacteroidota</taxon>
        <taxon>Chitinophagia</taxon>
        <taxon>Chitinophagales</taxon>
        <taxon>Chitinophagaceae</taxon>
        <taxon>Chitinophaga</taxon>
    </lineage>
</organism>
<keyword evidence="2" id="KW-1133">Transmembrane helix</keyword>
<keyword evidence="2" id="KW-0812">Transmembrane</keyword>
<keyword evidence="4" id="KW-1185">Reference proteome</keyword>